<dbReference type="Pfam" id="PF13704">
    <property type="entry name" value="Glyco_tranf_2_4"/>
    <property type="match status" value="1"/>
</dbReference>
<dbReference type="PANTHER" id="PTHR21461">
    <property type="entry name" value="GLYCOSYLTRANSFERASE FAMILY 92 PROTEIN"/>
    <property type="match status" value="1"/>
</dbReference>
<evidence type="ECO:0000313" key="5">
    <source>
        <dbReference type="Proteomes" id="UP000269019"/>
    </source>
</evidence>
<dbReference type="GO" id="GO:0005737">
    <property type="term" value="C:cytoplasm"/>
    <property type="evidence" value="ECO:0007669"/>
    <property type="project" value="TreeGrafter"/>
</dbReference>
<protein>
    <recommendedName>
        <fullName evidence="6">Glycosyl transferase family 2</fullName>
    </recommendedName>
</protein>
<organism evidence="4 5">
    <name type="scientific">Corynebacterium choanae</name>
    <dbReference type="NCBI Taxonomy" id="1862358"/>
    <lineage>
        <taxon>Bacteria</taxon>
        <taxon>Bacillati</taxon>
        <taxon>Actinomycetota</taxon>
        <taxon>Actinomycetes</taxon>
        <taxon>Mycobacteriales</taxon>
        <taxon>Corynebacteriaceae</taxon>
        <taxon>Corynebacterium</taxon>
    </lineage>
</organism>
<dbReference type="KEGG" id="ccho:CCHOA_04170"/>
<keyword evidence="3" id="KW-1133">Transmembrane helix</keyword>
<evidence type="ECO:0008006" key="6">
    <source>
        <dbReference type="Google" id="ProtNLM"/>
    </source>
</evidence>
<dbReference type="GO" id="GO:0016020">
    <property type="term" value="C:membrane"/>
    <property type="evidence" value="ECO:0007669"/>
    <property type="project" value="UniProtKB-SubCell"/>
</dbReference>
<dbReference type="RefSeq" id="WP_123927084.1">
    <property type="nucleotide sequence ID" value="NZ_CP033896.1"/>
</dbReference>
<dbReference type="Proteomes" id="UP000269019">
    <property type="component" value="Chromosome"/>
</dbReference>
<keyword evidence="5" id="KW-1185">Reference proteome</keyword>
<comment type="subcellular location">
    <subcellularLocation>
        <location evidence="1">Membrane</location>
        <topology evidence="1">Single-pass membrane protein</topology>
    </subcellularLocation>
</comment>
<dbReference type="PANTHER" id="PTHR21461:SF69">
    <property type="entry name" value="GLYCOSYLTRANSFERASE FAMILY 92 PROTEIN"/>
    <property type="match status" value="1"/>
</dbReference>
<evidence type="ECO:0000313" key="4">
    <source>
        <dbReference type="EMBL" id="AZA13243.1"/>
    </source>
</evidence>
<dbReference type="AlphaFoldDB" id="A0A3G6J646"/>
<keyword evidence="3" id="KW-0472">Membrane</keyword>
<sequence>MKAVEHVIVTMSRGDEGRLEDWLDYHSNLGFDRFIIILDNPIDDSEQVLHELQQRGLNIEIIIKEPFGEYFDNIAPTQFNAVRAKWVKENQELIASMDREYPIVDPLSWRQYLYFPPLLKQLSESGKDGWVSVLDVDEYIVLPQGTKIDQLTDSTKLDRLSFLNFNVDMSGWDGVECVRRFANRWAFEDVKAYGKGWDRRVKSLVRFSASYPMVSVHGISRSNGEVLDWQNFYLMHYKYPTMDALPYSVLDLSLAKDLSKVYVKPDSLGGRKEVLKSRANQAVHLDFRDIDAYLDQCETKRVIHIPRSGNYRSAVANCGLNTYLEGRGIEVVAIFQKKLAGLAELPAEYLGELVVLHVARVNDAAPLLDHYGNLFATAQSKLVVVTDEELSEKSAESLLESFPIVDHIFIQQAELANHPKISSMAPAASAIRADMESGTRLWRIATFANMPEDIVQYRNNPRLWELERLGDGTYQSVEPLQNIIRSFDIVYCDNLEMVFVCKSVGTKAMFVCPPGNSGTEILKQLHGADDSCKILLSYNEALRDLGIIE</sequence>
<proteinExistence type="predicted"/>
<gene>
    <name evidence="4" type="ORF">CCHOA_04170</name>
</gene>
<evidence type="ECO:0000256" key="3">
    <source>
        <dbReference type="ARBA" id="ARBA00022989"/>
    </source>
</evidence>
<evidence type="ECO:0000256" key="1">
    <source>
        <dbReference type="ARBA" id="ARBA00004167"/>
    </source>
</evidence>
<reference evidence="4 5" key="1">
    <citation type="submission" date="2018-11" db="EMBL/GenBank/DDBJ databases">
        <authorList>
            <person name="Kleinhagauer T."/>
            <person name="Glaeser S.P."/>
            <person name="Spergser J."/>
            <person name="Ruckert C."/>
            <person name="Kaempfer P."/>
            <person name="Busse H.-J."/>
        </authorList>
    </citation>
    <scope>NUCLEOTIDE SEQUENCE [LARGE SCALE GENOMIC DNA]</scope>
    <source>
        <strain evidence="4 5">200CH</strain>
    </source>
</reference>
<dbReference type="EMBL" id="CP033896">
    <property type="protein sequence ID" value="AZA13243.1"/>
    <property type="molecule type" value="Genomic_DNA"/>
</dbReference>
<evidence type="ECO:0000256" key="2">
    <source>
        <dbReference type="ARBA" id="ARBA00022692"/>
    </source>
</evidence>
<name>A0A3G6J646_9CORY</name>
<accession>A0A3G6J646</accession>
<keyword evidence="2" id="KW-0812">Transmembrane</keyword>
<dbReference type="GO" id="GO:0016757">
    <property type="term" value="F:glycosyltransferase activity"/>
    <property type="evidence" value="ECO:0007669"/>
    <property type="project" value="TreeGrafter"/>
</dbReference>
<dbReference type="OrthoDB" id="4964299at2"/>